<comment type="caution">
    <text evidence="1">The sequence shown here is derived from an EMBL/GenBank/DDBJ whole genome shotgun (WGS) entry which is preliminary data.</text>
</comment>
<gene>
    <name evidence="1" type="ORF">DLN06_25350</name>
</gene>
<sequence>MATPATVSIEPTLAAIRARWCFNSSRTTQSFNDPASMEEVVEYLKGTYSVLRKSVACAKLKILHLK</sequence>
<accession>A0A658IDH9</accession>
<protein>
    <submittedName>
        <fullName evidence="1">Uncharacterized protein</fullName>
    </submittedName>
</protein>
<proteinExistence type="predicted"/>
<dbReference type="Proteomes" id="UP000839534">
    <property type="component" value="Unassembled WGS sequence"/>
</dbReference>
<evidence type="ECO:0000313" key="1">
    <source>
        <dbReference type="EMBL" id="RIQ21147.1"/>
    </source>
</evidence>
<organism evidence="1">
    <name type="scientific">Salmonella enterica subsp. enterica serovar Newport str. CFSAN000835</name>
    <dbReference type="NCBI Taxonomy" id="1299174"/>
    <lineage>
        <taxon>Bacteria</taxon>
        <taxon>Pseudomonadati</taxon>
        <taxon>Pseudomonadota</taxon>
        <taxon>Gammaproteobacteria</taxon>
        <taxon>Enterobacterales</taxon>
        <taxon>Enterobacteriaceae</taxon>
        <taxon>Salmonella</taxon>
    </lineage>
</organism>
<reference evidence="1" key="1">
    <citation type="submission" date="2018-08" db="EMBL/GenBank/DDBJ databases">
        <title>Whole genome sequencing of Salmonella enterica serotype newport.</title>
        <authorList>
            <person name="Bell R."/>
        </authorList>
    </citation>
    <scope>NUCLEOTIDE SEQUENCE [LARGE SCALE GENOMIC DNA]</scope>
    <source>
        <strain evidence="1">CFSAN000835</strain>
    </source>
</reference>
<name>A0A658IDH9_SALNE</name>
<feature type="non-terminal residue" evidence="1">
    <location>
        <position position="66"/>
    </location>
</feature>
<dbReference type="EMBL" id="QWJV01000079">
    <property type="protein sequence ID" value="RIQ21147.1"/>
    <property type="molecule type" value="Genomic_DNA"/>
</dbReference>
<dbReference type="AlphaFoldDB" id="A0A658IDH9"/>